<evidence type="ECO:0000256" key="6">
    <source>
        <dbReference type="ARBA" id="ARBA00023034"/>
    </source>
</evidence>
<name>A0A210QM07_MIZYE</name>
<sequence length="288" mass="33191">MAIESINTSRNVFNINRNTIHGHNEVTIQNVFKSDTKVMVGRDPYTRLFSAFIDKYFLLGNLGRSLRDAVGAGPYRKDGNICGYNVTFSQFLENITQRALTGAQMNEHLTPVSDLCDVCGMKYDMLIRQETLNRDTQHLLRKVNLTESTQTAIQEAISPKGIKQTIHSLIASYLTDYATYRKDCPSRVLHMEKVWATLQIQGYVNTGVPYPKQLFENIREYKSDNITSIVLHAIESRPMTKEEKIKQRATFVRRAYEVVEDETIRKVQTVFMKDFILLNYDLTPPHKR</sequence>
<dbReference type="GO" id="GO:0008146">
    <property type="term" value="F:sulfotransferase activity"/>
    <property type="evidence" value="ECO:0007669"/>
    <property type="project" value="InterPro"/>
</dbReference>
<evidence type="ECO:0000313" key="10">
    <source>
        <dbReference type="EMBL" id="OWF49760.1"/>
    </source>
</evidence>
<proteinExistence type="inferred from homology"/>
<evidence type="ECO:0000313" key="11">
    <source>
        <dbReference type="Proteomes" id="UP000242188"/>
    </source>
</evidence>
<keyword evidence="9" id="KW-0735">Signal-anchor</keyword>
<accession>A0A210QM07</accession>
<organism evidence="10 11">
    <name type="scientific">Mizuhopecten yessoensis</name>
    <name type="common">Japanese scallop</name>
    <name type="synonym">Patinopecten yessoensis</name>
    <dbReference type="NCBI Taxonomy" id="6573"/>
    <lineage>
        <taxon>Eukaryota</taxon>
        <taxon>Metazoa</taxon>
        <taxon>Spiralia</taxon>
        <taxon>Lophotrochozoa</taxon>
        <taxon>Mollusca</taxon>
        <taxon>Bivalvia</taxon>
        <taxon>Autobranchia</taxon>
        <taxon>Pteriomorphia</taxon>
        <taxon>Pectinida</taxon>
        <taxon>Pectinoidea</taxon>
        <taxon>Pectinidae</taxon>
        <taxon>Mizuhopecten</taxon>
    </lineage>
</organism>
<comment type="similarity">
    <text evidence="2 9">Belongs to the sulfotransferase 2 family.</text>
</comment>
<evidence type="ECO:0000256" key="4">
    <source>
        <dbReference type="ARBA" id="ARBA00022692"/>
    </source>
</evidence>
<dbReference type="GO" id="GO:0016051">
    <property type="term" value="P:carbohydrate biosynthetic process"/>
    <property type="evidence" value="ECO:0007669"/>
    <property type="project" value="InterPro"/>
</dbReference>
<evidence type="ECO:0000256" key="2">
    <source>
        <dbReference type="ARBA" id="ARBA00006339"/>
    </source>
</evidence>
<evidence type="ECO:0000256" key="7">
    <source>
        <dbReference type="ARBA" id="ARBA00023136"/>
    </source>
</evidence>
<comment type="caution">
    <text evidence="10">The sequence shown here is derived from an EMBL/GenBank/DDBJ whole genome shotgun (WGS) entry which is preliminary data.</text>
</comment>
<dbReference type="EC" id="2.8.2.-" evidence="9"/>
<evidence type="ECO:0000256" key="9">
    <source>
        <dbReference type="RuleBase" id="RU364020"/>
    </source>
</evidence>
<gene>
    <name evidence="10" type="ORF">KP79_PYT22515</name>
</gene>
<protein>
    <recommendedName>
        <fullName evidence="9">Carbohydrate sulfotransferase</fullName>
        <ecNumber evidence="9">2.8.2.-</ecNumber>
    </recommendedName>
</protein>
<dbReference type="EMBL" id="NEDP02002959">
    <property type="protein sequence ID" value="OWF49760.1"/>
    <property type="molecule type" value="Genomic_DNA"/>
</dbReference>
<evidence type="ECO:0000256" key="5">
    <source>
        <dbReference type="ARBA" id="ARBA00022989"/>
    </source>
</evidence>
<dbReference type="Pfam" id="PF03567">
    <property type="entry name" value="Sulfotransfer_2"/>
    <property type="match status" value="1"/>
</dbReference>
<keyword evidence="3 9" id="KW-0808">Transferase</keyword>
<keyword evidence="5" id="KW-1133">Transmembrane helix</keyword>
<dbReference type="Proteomes" id="UP000242188">
    <property type="component" value="Unassembled WGS sequence"/>
</dbReference>
<dbReference type="AlphaFoldDB" id="A0A210QM07"/>
<dbReference type="InterPro" id="IPR018011">
    <property type="entry name" value="Carb_sulfotrans_8-10"/>
</dbReference>
<dbReference type="PANTHER" id="PTHR12137:SF64">
    <property type="entry name" value="CARBOHYDRATE SULFOTRANSFERASE"/>
    <property type="match status" value="1"/>
</dbReference>
<dbReference type="GO" id="GO:0000139">
    <property type="term" value="C:Golgi membrane"/>
    <property type="evidence" value="ECO:0007669"/>
    <property type="project" value="UniProtKB-SubCell"/>
</dbReference>
<keyword evidence="6 9" id="KW-0333">Golgi apparatus</keyword>
<reference evidence="10 11" key="1">
    <citation type="journal article" date="2017" name="Nat. Ecol. Evol.">
        <title>Scallop genome provides insights into evolution of bilaterian karyotype and development.</title>
        <authorList>
            <person name="Wang S."/>
            <person name="Zhang J."/>
            <person name="Jiao W."/>
            <person name="Li J."/>
            <person name="Xun X."/>
            <person name="Sun Y."/>
            <person name="Guo X."/>
            <person name="Huan P."/>
            <person name="Dong B."/>
            <person name="Zhang L."/>
            <person name="Hu X."/>
            <person name="Sun X."/>
            <person name="Wang J."/>
            <person name="Zhao C."/>
            <person name="Wang Y."/>
            <person name="Wang D."/>
            <person name="Huang X."/>
            <person name="Wang R."/>
            <person name="Lv J."/>
            <person name="Li Y."/>
            <person name="Zhang Z."/>
            <person name="Liu B."/>
            <person name="Lu W."/>
            <person name="Hui Y."/>
            <person name="Liang J."/>
            <person name="Zhou Z."/>
            <person name="Hou R."/>
            <person name="Li X."/>
            <person name="Liu Y."/>
            <person name="Li H."/>
            <person name="Ning X."/>
            <person name="Lin Y."/>
            <person name="Zhao L."/>
            <person name="Xing Q."/>
            <person name="Dou J."/>
            <person name="Li Y."/>
            <person name="Mao J."/>
            <person name="Guo H."/>
            <person name="Dou H."/>
            <person name="Li T."/>
            <person name="Mu C."/>
            <person name="Jiang W."/>
            <person name="Fu Q."/>
            <person name="Fu X."/>
            <person name="Miao Y."/>
            <person name="Liu J."/>
            <person name="Yu Q."/>
            <person name="Li R."/>
            <person name="Liao H."/>
            <person name="Li X."/>
            <person name="Kong Y."/>
            <person name="Jiang Z."/>
            <person name="Chourrout D."/>
            <person name="Li R."/>
            <person name="Bao Z."/>
        </authorList>
    </citation>
    <scope>NUCLEOTIDE SEQUENCE [LARGE SCALE GENOMIC DNA]</scope>
    <source>
        <strain evidence="10 11">PY_sf001</strain>
    </source>
</reference>
<keyword evidence="11" id="KW-1185">Reference proteome</keyword>
<evidence type="ECO:0000256" key="1">
    <source>
        <dbReference type="ARBA" id="ARBA00004323"/>
    </source>
</evidence>
<dbReference type="PANTHER" id="PTHR12137">
    <property type="entry name" value="CARBOHYDRATE SULFOTRANSFERASE"/>
    <property type="match status" value="1"/>
</dbReference>
<keyword evidence="4" id="KW-0812">Transmembrane</keyword>
<keyword evidence="8 9" id="KW-0325">Glycoprotein</keyword>
<dbReference type="GO" id="GO:0050655">
    <property type="term" value="P:dermatan sulfate proteoglycan metabolic process"/>
    <property type="evidence" value="ECO:0007669"/>
    <property type="project" value="TreeGrafter"/>
</dbReference>
<keyword evidence="7" id="KW-0472">Membrane</keyword>
<evidence type="ECO:0000256" key="8">
    <source>
        <dbReference type="ARBA" id="ARBA00023180"/>
    </source>
</evidence>
<dbReference type="InterPro" id="IPR005331">
    <property type="entry name" value="Sulfotransferase"/>
</dbReference>
<dbReference type="OrthoDB" id="6380564at2759"/>
<evidence type="ECO:0000256" key="3">
    <source>
        <dbReference type="ARBA" id="ARBA00022679"/>
    </source>
</evidence>
<comment type="subcellular location">
    <subcellularLocation>
        <location evidence="1 9">Golgi apparatus membrane</location>
        <topology evidence="1 9">Single-pass type II membrane protein</topology>
    </subcellularLocation>
</comment>
<keyword evidence="9" id="KW-0119">Carbohydrate metabolism</keyword>